<comment type="caution">
    <text evidence="2">The sequence shown here is derived from an EMBL/GenBank/DDBJ whole genome shotgun (WGS) entry which is preliminary data.</text>
</comment>
<name>A0A6G0HID4_LARCR</name>
<feature type="compositionally biased region" description="Polar residues" evidence="1">
    <location>
        <begin position="151"/>
        <end position="160"/>
    </location>
</feature>
<dbReference type="Proteomes" id="UP000424527">
    <property type="component" value="Unassembled WGS sequence"/>
</dbReference>
<evidence type="ECO:0000256" key="1">
    <source>
        <dbReference type="SAM" id="MobiDB-lite"/>
    </source>
</evidence>
<dbReference type="PANTHER" id="PTHR35824:SF1">
    <property type="entry name" value="MEMBRANE-ANCHORED JUNCTION PROTEIN"/>
    <property type="match status" value="1"/>
</dbReference>
<proteinExistence type="predicted"/>
<dbReference type="PANTHER" id="PTHR35824">
    <property type="entry name" value="MEMBRANE-ANCHORED JUNCTION PROTEIN MAJIN"/>
    <property type="match status" value="1"/>
</dbReference>
<dbReference type="GO" id="GO:0005637">
    <property type="term" value="C:nuclear inner membrane"/>
    <property type="evidence" value="ECO:0007669"/>
    <property type="project" value="TreeGrafter"/>
</dbReference>
<dbReference type="AlphaFoldDB" id="A0A6G0HID4"/>
<dbReference type="InterPro" id="IPR027816">
    <property type="entry name" value="MAJIN"/>
</dbReference>
<dbReference type="EMBL" id="REGW02000023">
    <property type="protein sequence ID" value="KAE8278998.1"/>
    <property type="molecule type" value="Genomic_DNA"/>
</dbReference>
<dbReference type="GO" id="GO:0007129">
    <property type="term" value="P:homologous chromosome pairing at meiosis"/>
    <property type="evidence" value="ECO:0007669"/>
    <property type="project" value="TreeGrafter"/>
</dbReference>
<sequence>MKFARGTSYQIQGRHFLHTLRSAMPLQAFSFPLPETRVIKAGDCIYTVKIRGGSSYSGEEVMEGNCIDQELEEIIRTVLGNLDTLQPFFSTHFNVFPFKKPKMETSEVMMCKHCDRNFTVYQFDIIIYLEKCGQTGKQAKGKLSTEKETAQQHFESVSKPQSKRRRSNSPLEEAILKDLIKAEAKLYVSRVNTYNRAREEAEEDPGHVDEKAPAGFEETQQETVNTVKEIGTPGEVHPGIIQDMDEEEDDENREKAPVKPGFLTRVASHIFPFSLFFRDS</sequence>
<dbReference type="GO" id="GO:0003677">
    <property type="term" value="F:DNA binding"/>
    <property type="evidence" value="ECO:0007669"/>
    <property type="project" value="InterPro"/>
</dbReference>
<accession>A0A6G0HID4</accession>
<dbReference type="GO" id="GO:0070197">
    <property type="term" value="P:meiotic attachment of telomere to nuclear envelope"/>
    <property type="evidence" value="ECO:0007669"/>
    <property type="project" value="TreeGrafter"/>
</dbReference>
<keyword evidence="3" id="KW-1185">Reference proteome</keyword>
<feature type="region of interest" description="Disordered" evidence="1">
    <location>
        <begin position="143"/>
        <end position="170"/>
    </location>
</feature>
<protein>
    <submittedName>
        <fullName evidence="2">Membrane-anchored junction protein</fullName>
    </submittedName>
</protein>
<reference evidence="2 3" key="1">
    <citation type="submission" date="2019-07" db="EMBL/GenBank/DDBJ databases">
        <title>Chromosome genome assembly for large yellow croaker.</title>
        <authorList>
            <person name="Xiao S."/>
        </authorList>
    </citation>
    <scope>NUCLEOTIDE SEQUENCE [LARGE SCALE GENOMIC DNA]</scope>
    <source>
        <strain evidence="2">JMULYC20181020</strain>
        <tissue evidence="2">Muscle</tissue>
    </source>
</reference>
<gene>
    <name evidence="2" type="ORF">D5F01_LYC22580</name>
</gene>
<dbReference type="Pfam" id="PF15077">
    <property type="entry name" value="MAJIN"/>
    <property type="match status" value="1"/>
</dbReference>
<evidence type="ECO:0000313" key="2">
    <source>
        <dbReference type="EMBL" id="KAE8278998.1"/>
    </source>
</evidence>
<organism evidence="2 3">
    <name type="scientific">Larimichthys crocea</name>
    <name type="common">Large yellow croaker</name>
    <name type="synonym">Pseudosciaena crocea</name>
    <dbReference type="NCBI Taxonomy" id="215358"/>
    <lineage>
        <taxon>Eukaryota</taxon>
        <taxon>Metazoa</taxon>
        <taxon>Chordata</taxon>
        <taxon>Craniata</taxon>
        <taxon>Vertebrata</taxon>
        <taxon>Euteleostomi</taxon>
        <taxon>Actinopterygii</taxon>
        <taxon>Neopterygii</taxon>
        <taxon>Teleostei</taxon>
        <taxon>Neoteleostei</taxon>
        <taxon>Acanthomorphata</taxon>
        <taxon>Eupercaria</taxon>
        <taxon>Sciaenidae</taxon>
        <taxon>Larimichthys</taxon>
    </lineage>
</organism>
<evidence type="ECO:0000313" key="3">
    <source>
        <dbReference type="Proteomes" id="UP000424527"/>
    </source>
</evidence>